<dbReference type="Proteomes" id="UP000423628">
    <property type="component" value="Segment"/>
</dbReference>
<proteinExistence type="predicted"/>
<organismHost>
    <name type="scientific">Potamochoerus larvatus</name>
    <name type="common">Bushpig</name>
    <dbReference type="NCBI Taxonomy" id="273792"/>
</organismHost>
<feature type="transmembrane region" description="Helical" evidence="1">
    <location>
        <begin position="153"/>
        <end position="175"/>
    </location>
</feature>
<keyword evidence="1" id="KW-0812">Transmembrane</keyword>
<dbReference type="EMBL" id="MN394630">
    <property type="protein sequence ID" value="QRW43535.1"/>
    <property type="molecule type" value="Genomic_DNA"/>
</dbReference>
<accession>A0A894KR63</accession>
<name>A0A894KR63_ASF</name>
<keyword evidence="1" id="KW-0472">Membrane</keyword>
<protein>
    <submittedName>
        <fullName evidence="2">PE184L</fullName>
    </submittedName>
</protein>
<reference evidence="2 3" key="1">
    <citation type="submission" date="2019-08" db="EMBL/GenBank/DDBJ databases">
        <authorList>
            <person name="Ndlovu S.S."/>
        </authorList>
    </citation>
    <scope>NUCLEOTIDE SEQUENCE [LARGE SCALE GENOMIC DNA]</scope>
    <source>
        <strain evidence="2">SPEC_57</strain>
    </source>
</reference>
<organism evidence="2 3">
    <name type="scientific">African swine fever virus</name>
    <name type="common">ASFV</name>
    <dbReference type="NCBI Taxonomy" id="10497"/>
    <lineage>
        <taxon>Viruses</taxon>
        <taxon>Varidnaviria</taxon>
        <taxon>Bamfordvirae</taxon>
        <taxon>Nucleocytoviricota</taxon>
        <taxon>Pokkesviricetes</taxon>
        <taxon>Asfuvirales</taxon>
        <taxon>Asfarviridae</taxon>
        <taxon>Asfivirus</taxon>
        <taxon>Asfivirus haemorrhagiae</taxon>
    </lineage>
</organism>
<organismHost>
    <name type="scientific">Ornithodoros moubata</name>
    <name type="common">Soft tick</name>
    <name type="synonym">Argasid tick</name>
    <dbReference type="NCBI Taxonomy" id="6938"/>
</organismHost>
<organismHost>
    <name type="scientific">Sus scrofa</name>
    <name type="common">Pig</name>
    <dbReference type="NCBI Taxonomy" id="9823"/>
</organismHost>
<evidence type="ECO:0000256" key="1">
    <source>
        <dbReference type="SAM" id="Phobius"/>
    </source>
</evidence>
<sequence length="184" mass="21249">MLLVALFLLRATLLLFLNRFCLFYITGKELRGILFPVQVICDHMYAYNGIQVRIHMGLRFTKTLALYHICKHLAKPTHQLFCIGIMHFLEFFLVFGCVFIFMYKVFHTCGEESFLLREPIFVVGEFLVQGKPFLLLGLRILQILLADMVYNGAHVPIMLCAVSLVGFQMLAKVLFHRSACIIRL</sequence>
<evidence type="ECO:0000313" key="2">
    <source>
        <dbReference type="EMBL" id="QRW43535.1"/>
    </source>
</evidence>
<keyword evidence="1" id="KW-1133">Transmembrane helix</keyword>
<organismHost>
    <name type="scientific">Phacochoerus africanus</name>
    <name type="common">Warthog</name>
    <dbReference type="NCBI Taxonomy" id="41426"/>
</organismHost>
<organismHost>
    <name type="scientific">Phacochoerus aethiopicus</name>
    <name type="common">Warthog</name>
    <dbReference type="NCBI Taxonomy" id="85517"/>
</organismHost>
<feature type="transmembrane region" description="Helical" evidence="1">
    <location>
        <begin position="85"/>
        <end position="106"/>
    </location>
</feature>
<evidence type="ECO:0000313" key="3">
    <source>
        <dbReference type="Proteomes" id="UP000423628"/>
    </source>
</evidence>
<gene>
    <name evidence="2" type="ORF">E184L</name>
</gene>
<organismHost>
    <name type="scientific">Ornithodoros</name>
    <name type="common">relapsing fever ticks</name>
    <dbReference type="NCBI Taxonomy" id="6937"/>
</organismHost>